<dbReference type="Pfam" id="PF13432">
    <property type="entry name" value="TPR_16"/>
    <property type="match status" value="1"/>
</dbReference>
<feature type="region of interest" description="Disordered" evidence="1">
    <location>
        <begin position="260"/>
        <end position="319"/>
    </location>
</feature>
<feature type="compositionally biased region" description="Low complexity" evidence="1">
    <location>
        <begin position="192"/>
        <end position="225"/>
    </location>
</feature>
<dbReference type="InterPro" id="IPR011990">
    <property type="entry name" value="TPR-like_helical_dom_sf"/>
</dbReference>
<feature type="region of interest" description="Disordered" evidence="1">
    <location>
        <begin position="169"/>
        <end position="228"/>
    </location>
</feature>
<feature type="chain" id="PRO_5027055254" evidence="3">
    <location>
        <begin position="25"/>
        <end position="319"/>
    </location>
</feature>
<feature type="transmembrane region" description="Helical" evidence="2">
    <location>
        <begin position="140"/>
        <end position="159"/>
    </location>
</feature>
<keyword evidence="2" id="KW-1133">Transmembrane helix</keyword>
<sequence>MTAQSIARITLLASALAFAAPVFAAEPTVQEVYAAASAGKYTEAQGMLDQVIAAHPKSGTAYFVQAELQAKQGQFDAARASLAKAEQLSPGLPKVKPEAIAKLRTLLDKGAKTYAQPARNANSNGYNSGGYAREPESKGFSFGGILIIGLGLAGFIWLATRFMQRRQEQQAMNNPYNPAGFNPGGQPGYAPGGVPQQGVNQPGWGQQGYPQQQGYGQPGYPQQPGMGSRIMGGLATGAAVGAGFVAAEALARQFTGNHNEANAANADQPRNDIVYDDPSSRDELLRRDDMGGNDFGVSGGGWDDGGGGGGDSGGGGDWD</sequence>
<name>A0A6L8MPC4_9BURK</name>
<reference evidence="4 5" key="1">
    <citation type="submission" date="2019-12" db="EMBL/GenBank/DDBJ databases">
        <title>Novel species isolated from a subtropical stream in China.</title>
        <authorList>
            <person name="Lu H."/>
        </authorList>
    </citation>
    <scope>NUCLEOTIDE SEQUENCE [LARGE SCALE GENOMIC DNA]</scope>
    <source>
        <strain evidence="4 5">FT50W</strain>
    </source>
</reference>
<protein>
    <submittedName>
        <fullName evidence="4">Tetratricopeptide repeat protein</fullName>
    </submittedName>
</protein>
<feature type="compositionally biased region" description="Gly residues" evidence="1">
    <location>
        <begin position="182"/>
        <end position="191"/>
    </location>
</feature>
<evidence type="ECO:0000256" key="1">
    <source>
        <dbReference type="SAM" id="MobiDB-lite"/>
    </source>
</evidence>
<comment type="caution">
    <text evidence="4">The sequence shown here is derived from an EMBL/GenBank/DDBJ whole genome shotgun (WGS) entry which is preliminary data.</text>
</comment>
<dbReference type="EMBL" id="WWCP01000012">
    <property type="protein sequence ID" value="MYM82655.1"/>
    <property type="molecule type" value="Genomic_DNA"/>
</dbReference>
<feature type="signal peptide" evidence="3">
    <location>
        <begin position="1"/>
        <end position="24"/>
    </location>
</feature>
<gene>
    <name evidence="4" type="ORF">GTP44_11890</name>
</gene>
<dbReference type="Proteomes" id="UP000474565">
    <property type="component" value="Unassembled WGS sequence"/>
</dbReference>
<evidence type="ECO:0000256" key="2">
    <source>
        <dbReference type="SAM" id="Phobius"/>
    </source>
</evidence>
<dbReference type="AlphaFoldDB" id="A0A6L8MPC4"/>
<keyword evidence="2" id="KW-0812">Transmembrane</keyword>
<dbReference type="SUPFAM" id="SSF48452">
    <property type="entry name" value="TPR-like"/>
    <property type="match status" value="1"/>
</dbReference>
<proteinExistence type="predicted"/>
<feature type="compositionally biased region" description="Gly residues" evidence="1">
    <location>
        <begin position="293"/>
        <end position="319"/>
    </location>
</feature>
<evidence type="ECO:0000313" key="5">
    <source>
        <dbReference type="Proteomes" id="UP000474565"/>
    </source>
</evidence>
<dbReference type="Gene3D" id="1.25.40.10">
    <property type="entry name" value="Tetratricopeptide repeat domain"/>
    <property type="match status" value="1"/>
</dbReference>
<keyword evidence="3" id="KW-0732">Signal</keyword>
<dbReference type="RefSeq" id="WP_161019597.1">
    <property type="nucleotide sequence ID" value="NZ_WWCP01000012.1"/>
</dbReference>
<evidence type="ECO:0000256" key="3">
    <source>
        <dbReference type="SAM" id="SignalP"/>
    </source>
</evidence>
<keyword evidence="2" id="KW-0472">Membrane</keyword>
<accession>A0A6L8MPC4</accession>
<organism evidence="4 5">
    <name type="scientific">Duganella lactea</name>
    <dbReference type="NCBI Taxonomy" id="2692173"/>
    <lineage>
        <taxon>Bacteria</taxon>
        <taxon>Pseudomonadati</taxon>
        <taxon>Pseudomonadota</taxon>
        <taxon>Betaproteobacteria</taxon>
        <taxon>Burkholderiales</taxon>
        <taxon>Oxalobacteraceae</taxon>
        <taxon>Telluria group</taxon>
        <taxon>Duganella</taxon>
    </lineage>
</organism>
<feature type="compositionally biased region" description="Basic and acidic residues" evidence="1">
    <location>
        <begin position="278"/>
        <end position="290"/>
    </location>
</feature>
<evidence type="ECO:0000313" key="4">
    <source>
        <dbReference type="EMBL" id="MYM82655.1"/>
    </source>
</evidence>